<keyword evidence="2" id="KW-1185">Reference proteome</keyword>
<organism evidence="1 2">
    <name type="scientific">Hypothenemus hampei</name>
    <name type="common">Coffee berry borer</name>
    <dbReference type="NCBI Taxonomy" id="57062"/>
    <lineage>
        <taxon>Eukaryota</taxon>
        <taxon>Metazoa</taxon>
        <taxon>Ecdysozoa</taxon>
        <taxon>Arthropoda</taxon>
        <taxon>Hexapoda</taxon>
        <taxon>Insecta</taxon>
        <taxon>Pterygota</taxon>
        <taxon>Neoptera</taxon>
        <taxon>Endopterygota</taxon>
        <taxon>Coleoptera</taxon>
        <taxon>Polyphaga</taxon>
        <taxon>Cucujiformia</taxon>
        <taxon>Curculionidae</taxon>
        <taxon>Scolytinae</taxon>
        <taxon>Hypothenemus</taxon>
    </lineage>
</organism>
<reference evidence="1 2" key="1">
    <citation type="submission" date="2024-05" db="EMBL/GenBank/DDBJ databases">
        <title>Genetic variation in Jamaican populations of the coffee berry borer (Hypothenemus hampei).</title>
        <authorList>
            <person name="Errbii M."/>
            <person name="Myrie A."/>
        </authorList>
    </citation>
    <scope>NUCLEOTIDE SEQUENCE [LARGE SCALE GENOMIC DNA]</scope>
    <source>
        <strain evidence="1">JA-Hopewell-2020-01-JO</strain>
        <tissue evidence="1">Whole body</tissue>
    </source>
</reference>
<sequence length="62" mass="7243">MLLKCYGIGNVPYPYAIDLFHKTFSNIVISKEALRKLVKRFTDTGSVMDLKKRTMKMMQAHY</sequence>
<comment type="caution">
    <text evidence="1">The sequence shown here is derived from an EMBL/GenBank/DDBJ whole genome shotgun (WGS) entry which is preliminary data.</text>
</comment>
<name>A0ABD1F9U8_HYPHA</name>
<dbReference type="EMBL" id="JBDJPC010000002">
    <property type="protein sequence ID" value="KAL1514213.1"/>
    <property type="molecule type" value="Genomic_DNA"/>
</dbReference>
<dbReference type="Proteomes" id="UP001566132">
    <property type="component" value="Unassembled WGS sequence"/>
</dbReference>
<evidence type="ECO:0000313" key="2">
    <source>
        <dbReference type="Proteomes" id="UP001566132"/>
    </source>
</evidence>
<evidence type="ECO:0000313" key="1">
    <source>
        <dbReference type="EMBL" id="KAL1514213.1"/>
    </source>
</evidence>
<proteinExistence type="predicted"/>
<accession>A0ABD1F9U8</accession>
<dbReference type="AlphaFoldDB" id="A0ABD1F9U8"/>
<protein>
    <submittedName>
        <fullName evidence="1">Uncharacterized protein</fullName>
    </submittedName>
</protein>
<gene>
    <name evidence="1" type="ORF">ABEB36_003503</name>
</gene>